<gene>
    <name evidence="1" type="ORF">ZHAS_00015496</name>
</gene>
<protein>
    <submittedName>
        <fullName evidence="1 2">Uncharacterized protein</fullName>
    </submittedName>
</protein>
<dbReference type="Proteomes" id="UP000030765">
    <property type="component" value="Unassembled WGS sequence"/>
</dbReference>
<dbReference type="EnsemblMetazoa" id="ASIC015496-RA">
    <property type="protein sequence ID" value="ASIC015496-PA"/>
    <property type="gene ID" value="ASIC015496"/>
</dbReference>
<keyword evidence="3" id="KW-1185">Reference proteome</keyword>
<sequence length="76" mass="7917">MSSGSENIAHQINGPRGWLADDLDRLQTGQAKANAGHPMIIGQTGSGRVEPEFGSENSFLEVGSSNLSPFSSGLVC</sequence>
<dbReference type="VEuPathDB" id="VectorBase:ASIC015496"/>
<evidence type="ECO:0000313" key="1">
    <source>
        <dbReference type="EMBL" id="KFB47535.1"/>
    </source>
</evidence>
<evidence type="ECO:0000313" key="3">
    <source>
        <dbReference type="Proteomes" id="UP000030765"/>
    </source>
</evidence>
<organism evidence="1">
    <name type="scientific">Anopheles sinensis</name>
    <name type="common">Mosquito</name>
    <dbReference type="NCBI Taxonomy" id="74873"/>
    <lineage>
        <taxon>Eukaryota</taxon>
        <taxon>Metazoa</taxon>
        <taxon>Ecdysozoa</taxon>
        <taxon>Arthropoda</taxon>
        <taxon>Hexapoda</taxon>
        <taxon>Insecta</taxon>
        <taxon>Pterygota</taxon>
        <taxon>Neoptera</taxon>
        <taxon>Endopterygota</taxon>
        <taxon>Diptera</taxon>
        <taxon>Nematocera</taxon>
        <taxon>Culicoidea</taxon>
        <taxon>Culicidae</taxon>
        <taxon>Anophelinae</taxon>
        <taxon>Anopheles</taxon>
    </lineage>
</organism>
<evidence type="ECO:0000313" key="2">
    <source>
        <dbReference type="EnsemblMetazoa" id="ASIC015496-PA"/>
    </source>
</evidence>
<name>A0A084WBE1_ANOSI</name>
<accession>A0A084WBE1</accession>
<reference evidence="2" key="2">
    <citation type="submission" date="2020-05" db="UniProtKB">
        <authorList>
            <consortium name="EnsemblMetazoa"/>
        </authorList>
    </citation>
    <scope>IDENTIFICATION</scope>
</reference>
<proteinExistence type="predicted"/>
<dbReference type="EMBL" id="ATLV01022347">
    <property type="status" value="NOT_ANNOTATED_CDS"/>
    <property type="molecule type" value="Genomic_DNA"/>
</dbReference>
<dbReference type="EMBL" id="KE525331">
    <property type="protein sequence ID" value="KFB47535.1"/>
    <property type="molecule type" value="Genomic_DNA"/>
</dbReference>
<dbReference type="AlphaFoldDB" id="A0A084WBE1"/>
<reference evidence="1 3" key="1">
    <citation type="journal article" date="2014" name="BMC Genomics">
        <title>Genome sequence of Anopheles sinensis provides insight into genetics basis of mosquito competence for malaria parasites.</title>
        <authorList>
            <person name="Zhou D."/>
            <person name="Zhang D."/>
            <person name="Ding G."/>
            <person name="Shi L."/>
            <person name="Hou Q."/>
            <person name="Ye Y."/>
            <person name="Xu Y."/>
            <person name="Zhou H."/>
            <person name="Xiong C."/>
            <person name="Li S."/>
            <person name="Yu J."/>
            <person name="Hong S."/>
            <person name="Yu X."/>
            <person name="Zou P."/>
            <person name="Chen C."/>
            <person name="Chang X."/>
            <person name="Wang W."/>
            <person name="Lv Y."/>
            <person name="Sun Y."/>
            <person name="Ma L."/>
            <person name="Shen B."/>
            <person name="Zhu C."/>
        </authorList>
    </citation>
    <scope>NUCLEOTIDE SEQUENCE [LARGE SCALE GENOMIC DNA]</scope>
</reference>